<protein>
    <recommendedName>
        <fullName evidence="3">NTP pyrophosphohydrolase</fullName>
    </recommendedName>
</protein>
<evidence type="ECO:0008006" key="3">
    <source>
        <dbReference type="Google" id="ProtNLM"/>
    </source>
</evidence>
<keyword evidence="2" id="KW-1185">Reference proteome</keyword>
<dbReference type="EMBL" id="CP014145">
    <property type="protein sequence ID" value="AMB58621.1"/>
    <property type="molecule type" value="Genomic_DNA"/>
</dbReference>
<name>A0A0X8E1H7_9MICO</name>
<reference evidence="2" key="2">
    <citation type="submission" date="2016-01" db="EMBL/GenBank/DDBJ databases">
        <title>First complete genome sequence of a species in the genus Microterricola, an extremophilic cold active enzyme producing strain ERGS5:02 isolated from Sikkim Himalaya.</title>
        <authorList>
            <person name="Kumar R."/>
            <person name="Singh D."/>
            <person name="Swarnkar M.K."/>
        </authorList>
    </citation>
    <scope>NUCLEOTIDE SEQUENCE [LARGE SCALE GENOMIC DNA]</scope>
    <source>
        <strain evidence="2">ERGS5:02</strain>
    </source>
</reference>
<evidence type="ECO:0000313" key="2">
    <source>
        <dbReference type="Proteomes" id="UP000058305"/>
    </source>
</evidence>
<reference evidence="1 2" key="1">
    <citation type="journal article" date="2016" name="J. Biotechnol.">
        <title>First complete genome sequence of a species in the genus Microterricola, an extremophilic cold active enzyme producing bacterial strain ERGS5:02 isolated from Sikkim Himalaya.</title>
        <authorList>
            <person name="Himanshu"/>
            <person name="Swarnkar M.K."/>
            <person name="Singh D."/>
            <person name="Kumar R."/>
        </authorList>
    </citation>
    <scope>NUCLEOTIDE SEQUENCE [LARGE SCALE GENOMIC DNA]</scope>
    <source>
        <strain evidence="1 2">ERGS5:02</strain>
    </source>
</reference>
<gene>
    <name evidence="1" type="ORF">AWU67_06835</name>
</gene>
<evidence type="ECO:0000313" key="1">
    <source>
        <dbReference type="EMBL" id="AMB58621.1"/>
    </source>
</evidence>
<organism evidence="1 2">
    <name type="scientific">Microterricola viridarii</name>
    <dbReference type="NCBI Taxonomy" id="412690"/>
    <lineage>
        <taxon>Bacteria</taxon>
        <taxon>Bacillati</taxon>
        <taxon>Actinomycetota</taxon>
        <taxon>Actinomycetes</taxon>
        <taxon>Micrococcales</taxon>
        <taxon>Microbacteriaceae</taxon>
        <taxon>Microterricola</taxon>
    </lineage>
</organism>
<dbReference type="Proteomes" id="UP000058305">
    <property type="component" value="Chromosome"/>
</dbReference>
<dbReference type="AlphaFoldDB" id="A0A0X8E1H7"/>
<dbReference type="KEGG" id="mvd:AWU67_06835"/>
<dbReference type="OrthoDB" id="5119617at2"/>
<dbReference type="RefSeq" id="WP_067227310.1">
    <property type="nucleotide sequence ID" value="NZ_CP014145.1"/>
</dbReference>
<accession>A0A0X8E1H7</accession>
<proteinExistence type="predicted"/>
<sequence>MDAAGEGRAGGLHRLADTGPTHPGRIVIAGRVLVKVAEEATADALRVDRGDVSAGVSESGGGIAVSISTRLPVPDLDDTAALQAATPVLERVEAAQAFLRDQIGRLIGRDIIRINMTITGAVVEGRRRVR</sequence>